<name>A0ABY7FT94_MYAAR</name>
<reference evidence="5" key="1">
    <citation type="submission" date="2022-11" db="EMBL/GenBank/DDBJ databases">
        <title>Centuries of genome instability and evolution in soft-shell clam transmissible cancer (bioRxiv).</title>
        <authorList>
            <person name="Hart S.F.M."/>
            <person name="Yonemitsu M.A."/>
            <person name="Giersch R.M."/>
            <person name="Beal B.F."/>
            <person name="Arriagada G."/>
            <person name="Davis B.W."/>
            <person name="Ostrander E.A."/>
            <person name="Goff S.P."/>
            <person name="Metzger M.J."/>
        </authorList>
    </citation>
    <scope>NUCLEOTIDE SEQUENCE</scope>
    <source>
        <strain evidence="5">MELC-2E11</strain>
        <tissue evidence="5">Siphon/mantle</tissue>
    </source>
</reference>
<evidence type="ECO:0000259" key="4">
    <source>
        <dbReference type="PROSITE" id="PS50923"/>
    </source>
</evidence>
<keyword evidence="1" id="KW-1015">Disulfide bond</keyword>
<dbReference type="SUPFAM" id="SSF57535">
    <property type="entry name" value="Complement control module/SCR domain"/>
    <property type="match status" value="1"/>
</dbReference>
<organism evidence="5 6">
    <name type="scientific">Mya arenaria</name>
    <name type="common">Soft-shell clam</name>
    <dbReference type="NCBI Taxonomy" id="6604"/>
    <lineage>
        <taxon>Eukaryota</taxon>
        <taxon>Metazoa</taxon>
        <taxon>Spiralia</taxon>
        <taxon>Lophotrochozoa</taxon>
        <taxon>Mollusca</taxon>
        <taxon>Bivalvia</taxon>
        <taxon>Autobranchia</taxon>
        <taxon>Heteroconchia</taxon>
        <taxon>Euheterodonta</taxon>
        <taxon>Imparidentia</taxon>
        <taxon>Neoheterodontei</taxon>
        <taxon>Myida</taxon>
        <taxon>Myoidea</taxon>
        <taxon>Myidae</taxon>
        <taxon>Mya</taxon>
    </lineage>
</organism>
<keyword evidence="3" id="KW-0812">Transmembrane</keyword>
<dbReference type="CDD" id="cd00033">
    <property type="entry name" value="CCP"/>
    <property type="match status" value="1"/>
</dbReference>
<dbReference type="Pfam" id="PF00084">
    <property type="entry name" value="Sushi"/>
    <property type="match status" value="1"/>
</dbReference>
<feature type="domain" description="Sushi" evidence="4">
    <location>
        <begin position="1"/>
        <end position="58"/>
    </location>
</feature>
<dbReference type="InterPro" id="IPR000436">
    <property type="entry name" value="Sushi_SCR_CCP_dom"/>
</dbReference>
<protein>
    <recommendedName>
        <fullName evidence="4">Sushi domain-containing protein</fullName>
    </recommendedName>
</protein>
<proteinExistence type="predicted"/>
<dbReference type="InterPro" id="IPR035976">
    <property type="entry name" value="Sushi/SCR/CCP_sf"/>
</dbReference>
<evidence type="ECO:0000313" key="5">
    <source>
        <dbReference type="EMBL" id="WAR25450.1"/>
    </source>
</evidence>
<dbReference type="PROSITE" id="PS50923">
    <property type="entry name" value="SUSHI"/>
    <property type="match status" value="1"/>
</dbReference>
<keyword evidence="3" id="KW-0472">Membrane</keyword>
<dbReference type="SMART" id="SM00032">
    <property type="entry name" value="CCP"/>
    <property type="match status" value="1"/>
</dbReference>
<gene>
    <name evidence="5" type="ORF">MAR_011154</name>
</gene>
<evidence type="ECO:0000256" key="2">
    <source>
        <dbReference type="PROSITE-ProRule" id="PRU00302"/>
    </source>
</evidence>
<dbReference type="EMBL" id="CP111025">
    <property type="protein sequence ID" value="WAR25450.1"/>
    <property type="molecule type" value="Genomic_DNA"/>
</dbReference>
<keyword evidence="6" id="KW-1185">Reference proteome</keyword>
<evidence type="ECO:0000256" key="3">
    <source>
        <dbReference type="SAM" id="Phobius"/>
    </source>
</evidence>
<evidence type="ECO:0000313" key="6">
    <source>
        <dbReference type="Proteomes" id="UP001164746"/>
    </source>
</evidence>
<accession>A0ABY7FT94</accession>
<keyword evidence="2" id="KW-0768">Sushi</keyword>
<evidence type="ECO:0000256" key="1">
    <source>
        <dbReference type="ARBA" id="ARBA00023157"/>
    </source>
</evidence>
<sequence length="217" mass="23887">MACIDPPGIVGGFVTTVGPYLDGSTAVYRCYTGYLMSGVSYITCTSSAWSATLPTCFPQDWNDVDVNNDGVPSWLLYMVAILLALLMLLIFACVALWCGQLFGCYERGTGGWMCPPGGGCSGCGCCCRKDRYGPRRVCKTFPRRYEYDESGRRFHLDDLGRRCYYEHKNRTVYSVNGVESSAGSTVGDAVRPQVPAKEVLAWKPHAHPVRNINTSTK</sequence>
<keyword evidence="3" id="KW-1133">Transmembrane helix</keyword>
<feature type="transmembrane region" description="Helical" evidence="3">
    <location>
        <begin position="74"/>
        <end position="98"/>
    </location>
</feature>
<dbReference type="Proteomes" id="UP001164746">
    <property type="component" value="Chromosome 14"/>
</dbReference>
<dbReference type="Gene3D" id="2.10.70.10">
    <property type="entry name" value="Complement Module, domain 1"/>
    <property type="match status" value="1"/>
</dbReference>
<comment type="caution">
    <text evidence="2">Lacks conserved residue(s) required for the propagation of feature annotation.</text>
</comment>